<gene>
    <name evidence="6" type="ORF">M0R45_015334</name>
</gene>
<dbReference type="Proteomes" id="UP001457282">
    <property type="component" value="Unassembled WGS sequence"/>
</dbReference>
<keyword evidence="4" id="KW-0325">Glycoprotein</keyword>
<dbReference type="GO" id="GO:0016763">
    <property type="term" value="F:pentosyltransferase activity"/>
    <property type="evidence" value="ECO:0007669"/>
    <property type="project" value="UniProtKB-ARBA"/>
</dbReference>
<keyword evidence="7" id="KW-1185">Reference proteome</keyword>
<sequence length="456" mass="51349">MAKESKTEMFGAILIMICLLTIGLLYAALTVTPFETWKNKLSNWDDHKSIGREEPLKFLFRRLVRGKDRIQLDTTGLSCHSDLHFELCLANKPVIIDKNASTVYVPSNEAKSEYKVKPYARKEDGTAMKAVTPVRILHGNITPPVCDFNHNVPAVIFSSGGFTGNLFHEFNEIIIPLFLTCHHFQSSIQFIITDFKPWWVEKYKRVLSHLSTYEVINPVENASVHCFPGAVIGLRFHDNLALNSTEIPGGYSMFDFKHFLRESYMLKIKHVSEMKGKKPVLMLLSRRETRKFLNEDKMVEMMEALGFQVIAATPNQTLNLDIFSGLVNSCSVIVGAHGAGLTNAVFLPDKAVIVQVIPLGLDWASAAYYGETVSGMGLKYLDYKIKAEESSLIDVYGPDHPVITDPMSIFLKGYETARAVYVDGQNLKINLVRFRKTLVEAMKLLGDSTPENRRTM</sequence>
<protein>
    <recommendedName>
        <fullName evidence="5">Glycosyltransferase 61 catalytic domain-containing protein</fullName>
    </recommendedName>
</protein>
<dbReference type="InterPro" id="IPR007657">
    <property type="entry name" value="Glycosyltransferase_61"/>
</dbReference>
<evidence type="ECO:0000256" key="3">
    <source>
        <dbReference type="ARBA" id="ARBA00022679"/>
    </source>
</evidence>
<keyword evidence="3" id="KW-0808">Transferase</keyword>
<dbReference type="PANTHER" id="PTHR20961">
    <property type="entry name" value="GLYCOSYLTRANSFERASE"/>
    <property type="match status" value="1"/>
</dbReference>
<evidence type="ECO:0000256" key="2">
    <source>
        <dbReference type="ARBA" id="ARBA00022676"/>
    </source>
</evidence>
<comment type="subcellular location">
    <subcellularLocation>
        <location evidence="1">Golgi apparatus membrane</location>
        <topology evidence="1">Single-pass type II membrane protein</topology>
    </subcellularLocation>
</comment>
<evidence type="ECO:0000259" key="5">
    <source>
        <dbReference type="Pfam" id="PF04577"/>
    </source>
</evidence>
<dbReference type="PANTHER" id="PTHR20961:SF108">
    <property type="entry name" value="GLYCOSYLTRANSFERASE"/>
    <property type="match status" value="1"/>
</dbReference>
<dbReference type="Pfam" id="PF04577">
    <property type="entry name" value="Glyco_transf_61"/>
    <property type="match status" value="1"/>
</dbReference>
<keyword evidence="2" id="KW-0328">Glycosyltransferase</keyword>
<dbReference type="GO" id="GO:0000139">
    <property type="term" value="C:Golgi membrane"/>
    <property type="evidence" value="ECO:0007669"/>
    <property type="project" value="UniProtKB-SubCell"/>
</dbReference>
<proteinExistence type="predicted"/>
<reference evidence="6 7" key="1">
    <citation type="journal article" date="2023" name="G3 (Bethesda)">
        <title>A chromosome-length genome assembly and annotation of blackberry (Rubus argutus, cv. 'Hillquist').</title>
        <authorList>
            <person name="Bruna T."/>
            <person name="Aryal R."/>
            <person name="Dudchenko O."/>
            <person name="Sargent D.J."/>
            <person name="Mead D."/>
            <person name="Buti M."/>
            <person name="Cavallini A."/>
            <person name="Hytonen T."/>
            <person name="Andres J."/>
            <person name="Pham M."/>
            <person name="Weisz D."/>
            <person name="Mascagni F."/>
            <person name="Usai G."/>
            <person name="Natali L."/>
            <person name="Bassil N."/>
            <person name="Fernandez G.E."/>
            <person name="Lomsadze A."/>
            <person name="Armour M."/>
            <person name="Olukolu B."/>
            <person name="Poorten T."/>
            <person name="Britton C."/>
            <person name="Davik J."/>
            <person name="Ashrafi H."/>
            <person name="Aiden E.L."/>
            <person name="Borodovsky M."/>
            <person name="Worthington M."/>
        </authorList>
    </citation>
    <scope>NUCLEOTIDE SEQUENCE [LARGE SCALE GENOMIC DNA]</scope>
    <source>
        <strain evidence="6">PI 553951</strain>
    </source>
</reference>
<feature type="domain" description="Glycosyltransferase 61 catalytic" evidence="5">
    <location>
        <begin position="262"/>
        <end position="354"/>
    </location>
</feature>
<organism evidence="6 7">
    <name type="scientific">Rubus argutus</name>
    <name type="common">Southern blackberry</name>
    <dbReference type="NCBI Taxonomy" id="59490"/>
    <lineage>
        <taxon>Eukaryota</taxon>
        <taxon>Viridiplantae</taxon>
        <taxon>Streptophyta</taxon>
        <taxon>Embryophyta</taxon>
        <taxon>Tracheophyta</taxon>
        <taxon>Spermatophyta</taxon>
        <taxon>Magnoliopsida</taxon>
        <taxon>eudicotyledons</taxon>
        <taxon>Gunneridae</taxon>
        <taxon>Pentapetalae</taxon>
        <taxon>rosids</taxon>
        <taxon>fabids</taxon>
        <taxon>Rosales</taxon>
        <taxon>Rosaceae</taxon>
        <taxon>Rosoideae</taxon>
        <taxon>Rosoideae incertae sedis</taxon>
        <taxon>Rubus</taxon>
    </lineage>
</organism>
<comment type="caution">
    <text evidence="6">The sequence shown here is derived from an EMBL/GenBank/DDBJ whole genome shotgun (WGS) entry which is preliminary data.</text>
</comment>
<evidence type="ECO:0000256" key="4">
    <source>
        <dbReference type="ARBA" id="ARBA00023180"/>
    </source>
</evidence>
<evidence type="ECO:0000313" key="7">
    <source>
        <dbReference type="Proteomes" id="UP001457282"/>
    </source>
</evidence>
<dbReference type="EMBL" id="JBEDUW010000003">
    <property type="protein sequence ID" value="KAK9938606.1"/>
    <property type="molecule type" value="Genomic_DNA"/>
</dbReference>
<accession>A0AAW1XQI3</accession>
<evidence type="ECO:0000256" key="1">
    <source>
        <dbReference type="ARBA" id="ARBA00004323"/>
    </source>
</evidence>
<dbReference type="InterPro" id="IPR049625">
    <property type="entry name" value="Glyco_transf_61_cat"/>
</dbReference>
<dbReference type="AlphaFoldDB" id="A0AAW1XQI3"/>
<evidence type="ECO:0000313" key="6">
    <source>
        <dbReference type="EMBL" id="KAK9938606.1"/>
    </source>
</evidence>
<name>A0AAW1XQI3_RUBAR</name>